<dbReference type="Proteomes" id="UP001151760">
    <property type="component" value="Unassembled WGS sequence"/>
</dbReference>
<dbReference type="InterPro" id="IPR043502">
    <property type="entry name" value="DNA/RNA_pol_sf"/>
</dbReference>
<evidence type="ECO:0000313" key="1">
    <source>
        <dbReference type="EMBL" id="GJT19135.1"/>
    </source>
</evidence>
<accession>A0ABQ5BW72</accession>
<gene>
    <name evidence="1" type="ORF">Tco_0877841</name>
</gene>
<reference evidence="1" key="2">
    <citation type="submission" date="2022-01" db="EMBL/GenBank/DDBJ databases">
        <authorList>
            <person name="Yamashiro T."/>
            <person name="Shiraishi A."/>
            <person name="Satake H."/>
            <person name="Nakayama K."/>
        </authorList>
    </citation>
    <scope>NUCLEOTIDE SEQUENCE</scope>
</reference>
<protein>
    <submittedName>
        <fullName evidence="1">Uncharacterized protein</fullName>
    </submittedName>
</protein>
<sequence>MSSVKHHRTDAELAAAVQAAVLTLTRAAFKELFFLSFSHERQDALEIESPIPIPPKARGNKLSTHAAFPLFLRLAGFLGTAAGTKQILQTLLRVAMLHRNIEILRDRDELCIRFPQSRVPSEGYTHAVIAPHVDVYIQDSCRRAARYYCYQMRPGCQLQRDCKKNTGASSTGSSDKKANASCRVFALTRDQSANYFNWLAAHRATIDCHSRRVIFGDIHAPEFIYHGSLPGKPMKIISALKARTLLSHGCEGFLATIHDTTSDVSSIHDHRLFSELFMTYFPEEIPVRVKEQTFSKTGFSAPTLLVIMNFLFDHRYIDDILASPKSKEEHDRVSTMDPAKLRLSPNAKTDVVVRSTSFLSWIQVITSAILRGFSSRLAYPITKLMRKGVKFVGDEEREKSFEELKQRLVSSP</sequence>
<organism evidence="1 2">
    <name type="scientific">Tanacetum coccineum</name>
    <dbReference type="NCBI Taxonomy" id="301880"/>
    <lineage>
        <taxon>Eukaryota</taxon>
        <taxon>Viridiplantae</taxon>
        <taxon>Streptophyta</taxon>
        <taxon>Embryophyta</taxon>
        <taxon>Tracheophyta</taxon>
        <taxon>Spermatophyta</taxon>
        <taxon>Magnoliopsida</taxon>
        <taxon>eudicotyledons</taxon>
        <taxon>Gunneridae</taxon>
        <taxon>Pentapetalae</taxon>
        <taxon>asterids</taxon>
        <taxon>campanulids</taxon>
        <taxon>Asterales</taxon>
        <taxon>Asteraceae</taxon>
        <taxon>Asteroideae</taxon>
        <taxon>Anthemideae</taxon>
        <taxon>Anthemidinae</taxon>
        <taxon>Tanacetum</taxon>
    </lineage>
</organism>
<keyword evidence="2" id="KW-1185">Reference proteome</keyword>
<proteinExistence type="predicted"/>
<reference evidence="1" key="1">
    <citation type="journal article" date="2022" name="Int. J. Mol. Sci.">
        <title>Draft Genome of Tanacetum Coccineum: Genomic Comparison of Closely Related Tanacetum-Family Plants.</title>
        <authorList>
            <person name="Yamashiro T."/>
            <person name="Shiraishi A."/>
            <person name="Nakayama K."/>
            <person name="Satake H."/>
        </authorList>
    </citation>
    <scope>NUCLEOTIDE SEQUENCE</scope>
</reference>
<dbReference type="SUPFAM" id="SSF56672">
    <property type="entry name" value="DNA/RNA polymerases"/>
    <property type="match status" value="1"/>
</dbReference>
<evidence type="ECO:0000313" key="2">
    <source>
        <dbReference type="Proteomes" id="UP001151760"/>
    </source>
</evidence>
<comment type="caution">
    <text evidence="1">The sequence shown here is derived from an EMBL/GenBank/DDBJ whole genome shotgun (WGS) entry which is preliminary data.</text>
</comment>
<name>A0ABQ5BW72_9ASTR</name>
<dbReference type="EMBL" id="BQNB010013693">
    <property type="protein sequence ID" value="GJT19135.1"/>
    <property type="molecule type" value="Genomic_DNA"/>
</dbReference>